<reference evidence="1 2" key="1">
    <citation type="submission" date="2022-05" db="EMBL/GenBank/DDBJ databases">
        <authorList>
            <consortium name="Genoscope - CEA"/>
            <person name="William W."/>
        </authorList>
    </citation>
    <scope>NUCLEOTIDE SEQUENCE [LARGE SCALE GENOMIC DNA]</scope>
</reference>
<accession>A0ABN8M297</accession>
<proteinExistence type="predicted"/>
<dbReference type="Proteomes" id="UP001159427">
    <property type="component" value="Unassembled WGS sequence"/>
</dbReference>
<gene>
    <name evidence="1" type="ORF">PEVE_00008609</name>
</gene>
<keyword evidence="2" id="KW-1185">Reference proteome</keyword>
<evidence type="ECO:0000313" key="1">
    <source>
        <dbReference type="EMBL" id="CAH3020808.1"/>
    </source>
</evidence>
<name>A0ABN8M297_9CNID</name>
<evidence type="ECO:0000313" key="2">
    <source>
        <dbReference type="Proteomes" id="UP001159427"/>
    </source>
</evidence>
<sequence>MKARIFNLGIGDKDNGVNVGVDKDKGVDVGVTVGGKKIGIGAGKTGANVQVPLGGEEAVRKIYKGHPENMGINVSRSPYSSTGSNDPCGTPKYCQKLRLAGFLDRVGQDYMQRQAQEERGTKAGK</sequence>
<protein>
    <submittedName>
        <fullName evidence="1">Uncharacterized protein</fullName>
    </submittedName>
</protein>
<organism evidence="1 2">
    <name type="scientific">Porites evermanni</name>
    <dbReference type="NCBI Taxonomy" id="104178"/>
    <lineage>
        <taxon>Eukaryota</taxon>
        <taxon>Metazoa</taxon>
        <taxon>Cnidaria</taxon>
        <taxon>Anthozoa</taxon>
        <taxon>Hexacorallia</taxon>
        <taxon>Scleractinia</taxon>
        <taxon>Fungiina</taxon>
        <taxon>Poritidae</taxon>
        <taxon>Porites</taxon>
    </lineage>
</organism>
<dbReference type="EMBL" id="CALNXI010000159">
    <property type="protein sequence ID" value="CAH3020808.1"/>
    <property type="molecule type" value="Genomic_DNA"/>
</dbReference>
<comment type="caution">
    <text evidence="1">The sequence shown here is derived from an EMBL/GenBank/DDBJ whole genome shotgun (WGS) entry which is preliminary data.</text>
</comment>